<sequence>MLEGSFSITVITKALIQKQVLSQAGKDFYFCKKKKDMFERIEEIKAYIHVSKYLDIQILKPYIATAMSERVRPLIGKVIWEKLTDDSFVMPRKAEIYEGVKKAVANYAIAYSIPFVKMHLSSTGANAYQDNKMERSPWWDVRDYGLNAVRIGDHALNSAVALLATSTLGAELPFAREVAGSLFGSPRELSELYSIGDSYEIFLRLLPLMRDIWELYIAPQLSPCVLSDIRGDETALGLLRKIVGYYTLADAVFMQGLTYTTSGIVLQWEQLPWQKSMLLSDTQLKALKEGFLERAQRYRDLLLQYIKAHPALFPCYQGEPLVLREPVAKKSGLYF</sequence>
<reference evidence="2" key="1">
    <citation type="submission" date="2017-06" db="EMBL/GenBank/DDBJ databases">
        <title>Capnocytophaga spp. assemblies.</title>
        <authorList>
            <person name="Gulvik C.A."/>
        </authorList>
    </citation>
    <scope>NUCLEOTIDE SEQUENCE [LARGE SCALE GENOMIC DNA]</scope>
    <source>
        <strain evidence="2">H1496</strain>
    </source>
</reference>
<protein>
    <submittedName>
        <fullName evidence="1">Uncharacterized protein</fullName>
    </submittedName>
</protein>
<dbReference type="EMBL" id="CP022386">
    <property type="protein sequence ID" value="ATA87829.1"/>
    <property type="molecule type" value="Genomic_DNA"/>
</dbReference>
<dbReference type="Pfam" id="PF20459">
    <property type="entry name" value="DUF6712"/>
    <property type="match status" value="2"/>
</dbReference>
<dbReference type="InterPro" id="IPR046558">
    <property type="entry name" value="DUF6712"/>
</dbReference>
<dbReference type="KEGG" id="cgh:CGC50_12255"/>
<dbReference type="AlphaFoldDB" id="A0A250FRL6"/>
<name>A0A250FRL6_9FLAO</name>
<accession>A0A250FRL6</accession>
<organism evidence="1 2">
    <name type="scientific">Capnocytophaga gingivalis</name>
    <dbReference type="NCBI Taxonomy" id="1017"/>
    <lineage>
        <taxon>Bacteria</taxon>
        <taxon>Pseudomonadati</taxon>
        <taxon>Bacteroidota</taxon>
        <taxon>Flavobacteriia</taxon>
        <taxon>Flavobacteriales</taxon>
        <taxon>Flavobacteriaceae</taxon>
        <taxon>Capnocytophaga</taxon>
    </lineage>
</organism>
<proteinExistence type="predicted"/>
<evidence type="ECO:0000313" key="2">
    <source>
        <dbReference type="Proteomes" id="UP000217250"/>
    </source>
</evidence>
<dbReference type="Proteomes" id="UP000217250">
    <property type="component" value="Chromosome"/>
</dbReference>
<evidence type="ECO:0000313" key="1">
    <source>
        <dbReference type="EMBL" id="ATA87829.1"/>
    </source>
</evidence>
<gene>
    <name evidence="1" type="ORF">CGC50_12255</name>
</gene>